<name>A0A0R3KRA9_9BRAD</name>
<organism evidence="2 3">
    <name type="scientific">Bradyrhizobium valentinum</name>
    <dbReference type="NCBI Taxonomy" id="1518501"/>
    <lineage>
        <taxon>Bacteria</taxon>
        <taxon>Pseudomonadati</taxon>
        <taxon>Pseudomonadota</taxon>
        <taxon>Alphaproteobacteria</taxon>
        <taxon>Hyphomicrobiales</taxon>
        <taxon>Nitrobacteraceae</taxon>
        <taxon>Bradyrhizobium</taxon>
    </lineage>
</organism>
<dbReference type="AlphaFoldDB" id="A0A0R3KRA9"/>
<dbReference type="InterPro" id="IPR019027">
    <property type="entry name" value="Pilus_biogenesis_CpaD-related"/>
</dbReference>
<dbReference type="EMBL" id="LLXX01000207">
    <property type="protein sequence ID" value="KRQ95023.1"/>
    <property type="molecule type" value="Genomic_DNA"/>
</dbReference>
<gene>
    <name evidence="2" type="ORF">CP49_32555</name>
</gene>
<proteinExistence type="predicted"/>
<protein>
    <recommendedName>
        <fullName evidence="4">Pilus assembly protein CpaD</fullName>
    </recommendedName>
</protein>
<evidence type="ECO:0008006" key="4">
    <source>
        <dbReference type="Google" id="ProtNLM"/>
    </source>
</evidence>
<dbReference type="Proteomes" id="UP000051913">
    <property type="component" value="Unassembled WGS sequence"/>
</dbReference>
<evidence type="ECO:0000256" key="1">
    <source>
        <dbReference type="SAM" id="SignalP"/>
    </source>
</evidence>
<reference evidence="2 3" key="1">
    <citation type="submission" date="2014-03" db="EMBL/GenBank/DDBJ databases">
        <title>Bradyrhizobium valentinum sp. nov., isolated from effective nodules of Lupinus mariae-josephae, a lupine endemic of basic-lime soils in Eastern Spain.</title>
        <authorList>
            <person name="Duran D."/>
            <person name="Rey L."/>
            <person name="Navarro A."/>
            <person name="Busquets A."/>
            <person name="Imperial J."/>
            <person name="Ruiz-Argueso T."/>
        </authorList>
    </citation>
    <scope>NUCLEOTIDE SEQUENCE [LARGE SCALE GENOMIC DNA]</scope>
    <source>
        <strain evidence="2 3">LmjM3</strain>
    </source>
</reference>
<keyword evidence="1" id="KW-0732">Signal</keyword>
<comment type="caution">
    <text evidence="2">The sequence shown here is derived from an EMBL/GenBank/DDBJ whole genome shotgun (WGS) entry which is preliminary data.</text>
</comment>
<feature type="chain" id="PRO_5006442365" description="Pilus assembly protein CpaD" evidence="1">
    <location>
        <begin position="19"/>
        <end position="227"/>
    </location>
</feature>
<sequence>MRMTIMFFAVGLFAPQPAACQTYIETPPAVLVAPASHVLLLSSGSGGALTSADRRRLEDFIYTASHGRLDAIHVDVIGIDPRARYAVTRSAIRMGVAPFKVKEIYAPADERYRFAIRVVAVRYTALAPGCPSLEITASPNDNHFEPTLGCSNLANLAATVNDPKDLLVSTAVPPSDGERAAIPVTRHRGFSGNAALSPQTGRGATVISVPPANPATPAGGAGTAPAQ</sequence>
<dbReference type="Pfam" id="PF09476">
    <property type="entry name" value="Pilus_CpaD"/>
    <property type="match status" value="1"/>
</dbReference>
<evidence type="ECO:0000313" key="3">
    <source>
        <dbReference type="Proteomes" id="UP000051913"/>
    </source>
</evidence>
<accession>A0A0R3KRA9</accession>
<feature type="signal peptide" evidence="1">
    <location>
        <begin position="1"/>
        <end position="18"/>
    </location>
</feature>
<evidence type="ECO:0000313" key="2">
    <source>
        <dbReference type="EMBL" id="KRQ95023.1"/>
    </source>
</evidence>
<dbReference type="RefSeq" id="WP_057854896.1">
    <property type="nucleotide sequence ID" value="NZ_LLXX01000207.1"/>
</dbReference>
<keyword evidence="3" id="KW-1185">Reference proteome</keyword>